<feature type="binding site" evidence="6">
    <location>
        <position position="167"/>
    </location>
    <ligand>
        <name>Mg(2+)</name>
        <dbReference type="ChEBI" id="CHEBI:18420"/>
        <label>1</label>
    </ligand>
</feature>
<evidence type="ECO:0000256" key="3">
    <source>
        <dbReference type="ARBA" id="ARBA00022801"/>
    </source>
</evidence>
<dbReference type="InterPro" id="IPR036691">
    <property type="entry name" value="Endo/exonu/phosph_ase_sf"/>
</dbReference>
<feature type="active site" evidence="5">
    <location>
        <position position="123"/>
    </location>
</feature>
<comment type="similarity">
    <text evidence="1">Belongs to the DNA repair enzymes AP/ExoA family.</text>
</comment>
<keyword evidence="2 6" id="KW-0479">Metal-binding</keyword>
<feature type="active site" description="Proton acceptor" evidence="5">
    <location>
        <position position="263"/>
    </location>
</feature>
<feature type="binding site" evidence="6">
    <location>
        <position position="262"/>
    </location>
    <ligand>
        <name>Mg(2+)</name>
        <dbReference type="ChEBI" id="CHEBI:18420"/>
        <label>1</label>
    </ligand>
</feature>
<evidence type="ECO:0000259" key="8">
    <source>
        <dbReference type="Pfam" id="PF03372"/>
    </source>
</evidence>
<dbReference type="CDD" id="cd09086">
    <property type="entry name" value="ExoIII-like_AP-endo"/>
    <property type="match status" value="1"/>
</dbReference>
<accession>A0AAP9Y635</accession>
<dbReference type="EMBL" id="CP066065">
    <property type="protein sequence ID" value="QQC43432.1"/>
    <property type="molecule type" value="Genomic_DNA"/>
</dbReference>
<dbReference type="Proteomes" id="UP000595220">
    <property type="component" value="Chromosome"/>
</dbReference>
<protein>
    <submittedName>
        <fullName evidence="9">Exodeoxyribonuclease III</fullName>
    </submittedName>
</protein>
<feature type="active site" description="Proton donor/acceptor" evidence="5">
    <location>
        <position position="165"/>
    </location>
</feature>
<sequence>MRIATWNVNSIRTRIDRVQAFLERSHTDVLAMQEIKCRPEQFPTTPFEQAGYHVAIHGQGQWNGVAVASRLPITDIQDHFPTQPGFGTPPTVEARALGVTIDTSDALLPKEGEASSLTVWSLYVPNGRELTHPHYAYKLDWLAKLAEQGRSWLSDPGARIALVGDWNVAPNDEDVWDMAAFEDSTHVSAPEREAFAAFARDGWIEVTRDRVTNYTYWDYQKLRFPRNQGMRIDFAYCSAALAARVTNAQIDRDERKGKGASDHVPVIIDVA</sequence>
<evidence type="ECO:0000256" key="6">
    <source>
        <dbReference type="PIRSR" id="PIRSR604808-2"/>
    </source>
</evidence>
<dbReference type="GO" id="GO:0046872">
    <property type="term" value="F:metal ion binding"/>
    <property type="evidence" value="ECO:0007669"/>
    <property type="project" value="UniProtKB-KW"/>
</dbReference>
<feature type="site" description="Interaction with DNA substrate" evidence="7">
    <location>
        <position position="263"/>
    </location>
</feature>
<feature type="binding site" evidence="6">
    <location>
        <position position="7"/>
    </location>
    <ligand>
        <name>Mg(2+)</name>
        <dbReference type="ChEBI" id="CHEBI:18420"/>
        <label>1</label>
    </ligand>
</feature>
<evidence type="ECO:0000313" key="9">
    <source>
        <dbReference type="EMBL" id="QQC43432.1"/>
    </source>
</evidence>
<dbReference type="GO" id="GO:0008311">
    <property type="term" value="F:double-stranded DNA 3'-5' DNA exonuclease activity"/>
    <property type="evidence" value="ECO:0007669"/>
    <property type="project" value="InterPro"/>
</dbReference>
<dbReference type="Pfam" id="PF03372">
    <property type="entry name" value="Exo_endo_phos"/>
    <property type="match status" value="1"/>
</dbReference>
<dbReference type="InterPro" id="IPR005135">
    <property type="entry name" value="Endo/exonuclease/phosphatase"/>
</dbReference>
<dbReference type="InterPro" id="IPR037493">
    <property type="entry name" value="ExoIII-like"/>
</dbReference>
<keyword evidence="3" id="KW-0378">Hydrolase</keyword>
<dbReference type="RefSeq" id="WP_074633307.1">
    <property type="nucleotide sequence ID" value="NZ_CP066065.1"/>
</dbReference>
<dbReference type="AlphaFoldDB" id="A0AAP9Y635"/>
<dbReference type="SUPFAM" id="SSF56219">
    <property type="entry name" value="DNase I-like"/>
    <property type="match status" value="1"/>
</dbReference>
<feature type="site" description="Important for catalytic activity" evidence="7">
    <location>
        <position position="233"/>
    </location>
</feature>
<keyword evidence="10" id="KW-1185">Reference proteome</keyword>
<feature type="binding site" evidence="6">
    <location>
        <position position="34"/>
    </location>
    <ligand>
        <name>Mg(2+)</name>
        <dbReference type="ChEBI" id="CHEBI:18420"/>
        <label>1</label>
    </ligand>
</feature>
<organism evidence="9 10">
    <name type="scientific">Schaalia meyeri</name>
    <dbReference type="NCBI Taxonomy" id="52773"/>
    <lineage>
        <taxon>Bacteria</taxon>
        <taxon>Bacillati</taxon>
        <taxon>Actinomycetota</taxon>
        <taxon>Actinomycetes</taxon>
        <taxon>Actinomycetales</taxon>
        <taxon>Actinomycetaceae</taxon>
        <taxon>Schaalia</taxon>
    </lineage>
</organism>
<dbReference type="NCBIfam" id="TIGR00633">
    <property type="entry name" value="xth"/>
    <property type="match status" value="1"/>
</dbReference>
<evidence type="ECO:0000256" key="2">
    <source>
        <dbReference type="ARBA" id="ARBA00022723"/>
    </source>
</evidence>
<feature type="binding site" evidence="6">
    <location>
        <position position="263"/>
    </location>
    <ligand>
        <name>Mg(2+)</name>
        <dbReference type="ChEBI" id="CHEBI:18420"/>
        <label>1</label>
    </ligand>
</feature>
<gene>
    <name evidence="9" type="ORF">I6H42_06415</name>
</gene>
<proteinExistence type="inferred from homology"/>
<dbReference type="GO" id="GO:0006281">
    <property type="term" value="P:DNA repair"/>
    <property type="evidence" value="ECO:0007669"/>
    <property type="project" value="InterPro"/>
</dbReference>
<name>A0AAP9Y635_9ACTO</name>
<evidence type="ECO:0000256" key="7">
    <source>
        <dbReference type="PIRSR" id="PIRSR604808-3"/>
    </source>
</evidence>
<dbReference type="PANTHER" id="PTHR43250">
    <property type="entry name" value="EXODEOXYRIBONUCLEASE III"/>
    <property type="match status" value="1"/>
</dbReference>
<reference evidence="9 10" key="1">
    <citation type="submission" date="2020-12" db="EMBL/GenBank/DDBJ databases">
        <title>FDA dAtabase for Regulatory Grade micrObial Sequences (FDA-ARGOS): Supporting development and validation of Infectious Disease Dx tests.</title>
        <authorList>
            <person name="Sproer C."/>
            <person name="Gronow S."/>
            <person name="Severitt S."/>
            <person name="Schroder I."/>
            <person name="Tallon L."/>
            <person name="Sadzewicz L."/>
            <person name="Zhao X."/>
            <person name="Boylan J."/>
            <person name="Ott S."/>
            <person name="Bowen H."/>
            <person name="Vavikolanu K."/>
            <person name="Mehta A."/>
            <person name="Aluvathingal J."/>
            <person name="Nadendla S."/>
            <person name="Lowell S."/>
            <person name="Myers T."/>
            <person name="Yan Y."/>
            <person name="Sichtig H."/>
        </authorList>
    </citation>
    <scope>NUCLEOTIDE SEQUENCE [LARGE SCALE GENOMIC DNA]</scope>
    <source>
        <strain evidence="9 10">FDAARGOS_985</strain>
    </source>
</reference>
<feature type="binding site" evidence="6">
    <location>
        <position position="165"/>
    </location>
    <ligand>
        <name>Mg(2+)</name>
        <dbReference type="ChEBI" id="CHEBI:18420"/>
        <label>1</label>
    </ligand>
</feature>
<evidence type="ECO:0000313" key="10">
    <source>
        <dbReference type="Proteomes" id="UP000595220"/>
    </source>
</evidence>
<dbReference type="PROSITE" id="PS51435">
    <property type="entry name" value="AP_NUCLEASE_F1_4"/>
    <property type="match status" value="1"/>
</dbReference>
<keyword evidence="4 6" id="KW-0460">Magnesium</keyword>
<dbReference type="PANTHER" id="PTHR43250:SF2">
    <property type="entry name" value="EXODEOXYRIBONUCLEASE III"/>
    <property type="match status" value="1"/>
</dbReference>
<dbReference type="Gene3D" id="3.60.10.10">
    <property type="entry name" value="Endonuclease/exonuclease/phosphatase"/>
    <property type="match status" value="1"/>
</dbReference>
<feature type="domain" description="Endonuclease/exonuclease/phosphatase" evidence="8">
    <location>
        <begin position="4"/>
        <end position="263"/>
    </location>
</feature>
<comment type="cofactor">
    <cofactor evidence="6">
        <name>Mg(2+)</name>
        <dbReference type="ChEBI" id="CHEBI:18420"/>
    </cofactor>
    <cofactor evidence="6">
        <name>Mn(2+)</name>
        <dbReference type="ChEBI" id="CHEBI:29035"/>
    </cofactor>
    <text evidence="6">Probably binds two magnesium or manganese ions per subunit.</text>
</comment>
<evidence type="ECO:0000256" key="5">
    <source>
        <dbReference type="PIRSR" id="PIRSR604808-1"/>
    </source>
</evidence>
<evidence type="ECO:0000256" key="4">
    <source>
        <dbReference type="ARBA" id="ARBA00022842"/>
    </source>
</evidence>
<evidence type="ECO:0000256" key="1">
    <source>
        <dbReference type="ARBA" id="ARBA00007092"/>
    </source>
</evidence>
<dbReference type="InterPro" id="IPR004808">
    <property type="entry name" value="AP_endonuc_1"/>
</dbReference>
<feature type="site" description="Transition state stabilizer" evidence="7">
    <location>
        <position position="167"/>
    </location>
</feature>
<keyword evidence="6" id="KW-0464">Manganese</keyword>